<evidence type="ECO:0000256" key="2">
    <source>
        <dbReference type="ARBA" id="ARBA00022679"/>
    </source>
</evidence>
<dbReference type="PANTHER" id="PTHR31147">
    <property type="entry name" value="ACYL TRANSFERASE 4"/>
    <property type="match status" value="1"/>
</dbReference>
<dbReference type="EMBL" id="BAABME010025751">
    <property type="protein sequence ID" value="GAA0172685.1"/>
    <property type="molecule type" value="Genomic_DNA"/>
</dbReference>
<dbReference type="Proteomes" id="UP001454036">
    <property type="component" value="Unassembled WGS sequence"/>
</dbReference>
<evidence type="ECO:0000313" key="4">
    <source>
        <dbReference type="EMBL" id="GAA0172685.1"/>
    </source>
</evidence>
<comment type="similarity">
    <text evidence="1">Belongs to the plant acyltransferase family.</text>
</comment>
<dbReference type="AlphaFoldDB" id="A0AAV3RC35"/>
<accession>A0AAV3RC35</accession>
<dbReference type="PANTHER" id="PTHR31147:SF1">
    <property type="entry name" value="ACYL TRANSFERASE 4"/>
    <property type="match status" value="1"/>
</dbReference>
<name>A0AAV3RC35_LITER</name>
<dbReference type="Pfam" id="PF02458">
    <property type="entry name" value="Transferase"/>
    <property type="match status" value="1"/>
</dbReference>
<organism evidence="4 5">
    <name type="scientific">Lithospermum erythrorhizon</name>
    <name type="common">Purple gromwell</name>
    <name type="synonym">Lithospermum officinale var. erythrorhizon</name>
    <dbReference type="NCBI Taxonomy" id="34254"/>
    <lineage>
        <taxon>Eukaryota</taxon>
        <taxon>Viridiplantae</taxon>
        <taxon>Streptophyta</taxon>
        <taxon>Embryophyta</taxon>
        <taxon>Tracheophyta</taxon>
        <taxon>Spermatophyta</taxon>
        <taxon>Magnoliopsida</taxon>
        <taxon>eudicotyledons</taxon>
        <taxon>Gunneridae</taxon>
        <taxon>Pentapetalae</taxon>
        <taxon>asterids</taxon>
        <taxon>lamiids</taxon>
        <taxon>Boraginales</taxon>
        <taxon>Boraginaceae</taxon>
        <taxon>Boraginoideae</taxon>
        <taxon>Lithospermeae</taxon>
        <taxon>Lithospermum</taxon>
    </lineage>
</organism>
<sequence>MYYLNNKDQKSHTSISKKMDFSLTRSNGNLVAPINPTPSEVLDLSFIDKLPVLRCYARTLHVFKHGPNAAQIIRMGLSKALVPYYPLAGRLKESENELQIDCSGEGVWFVEASADCKLDDVDYFDDAMTIPYDKLLPEYLPEGTRVDPLVLVQVTKFECDGFVMGLTFCHSICDGLGAAQFLNAVGEFAKGCETPTIVPIWSRNFIKSPKTNTIIPFPNMPPPMPDYNLEHAKLDIPHTHINQLKKTFQELTGKTCSTFEVVSAHLWSTRTRAIKFPTQTELKLVFFANCRNIIDKNQPLPKGYYGNCFFPVTITSSSNIISNSSNAEIVKLIQEAKERLPQEFEKWVNGEMGGVDPFAPPLVYSTLFISEWGRLGFNQVDYGWGPPTLVVPVQGSSIIPVGIVGTLPYPGKGIRLMTWCVEKAHFNFLMDQASSLS</sequence>
<evidence type="ECO:0000256" key="3">
    <source>
        <dbReference type="ARBA" id="ARBA00023315"/>
    </source>
</evidence>
<protein>
    <submittedName>
        <fullName evidence="4">Transferase</fullName>
    </submittedName>
</protein>
<gene>
    <name evidence="4" type="ORF">LIER_41383</name>
</gene>
<dbReference type="InterPro" id="IPR023213">
    <property type="entry name" value="CAT-like_dom_sf"/>
</dbReference>
<keyword evidence="5" id="KW-1185">Reference proteome</keyword>
<dbReference type="GO" id="GO:0016746">
    <property type="term" value="F:acyltransferase activity"/>
    <property type="evidence" value="ECO:0007669"/>
    <property type="project" value="UniProtKB-KW"/>
</dbReference>
<reference evidence="4 5" key="1">
    <citation type="submission" date="2024-01" db="EMBL/GenBank/DDBJ databases">
        <title>The complete chloroplast genome sequence of Lithospermum erythrorhizon: insights into the phylogenetic relationship among Boraginaceae species and the maternal lineages of purple gromwells.</title>
        <authorList>
            <person name="Okada T."/>
            <person name="Watanabe K."/>
        </authorList>
    </citation>
    <scope>NUCLEOTIDE SEQUENCE [LARGE SCALE GENOMIC DNA]</scope>
</reference>
<evidence type="ECO:0000256" key="1">
    <source>
        <dbReference type="ARBA" id="ARBA00009861"/>
    </source>
</evidence>
<dbReference type="Gene3D" id="3.30.559.10">
    <property type="entry name" value="Chloramphenicol acetyltransferase-like domain"/>
    <property type="match status" value="2"/>
</dbReference>
<dbReference type="InterPro" id="IPR050898">
    <property type="entry name" value="Plant_acyltransferase"/>
</dbReference>
<comment type="caution">
    <text evidence="4">The sequence shown here is derived from an EMBL/GenBank/DDBJ whole genome shotgun (WGS) entry which is preliminary data.</text>
</comment>
<keyword evidence="2 4" id="KW-0808">Transferase</keyword>
<proteinExistence type="inferred from homology"/>
<evidence type="ECO:0000313" key="5">
    <source>
        <dbReference type="Proteomes" id="UP001454036"/>
    </source>
</evidence>
<keyword evidence="3" id="KW-0012">Acyltransferase</keyword>